<dbReference type="PANTHER" id="PTHR45125">
    <property type="entry name" value="F21J9.4-RELATED"/>
    <property type="match status" value="1"/>
</dbReference>
<dbReference type="AlphaFoldDB" id="A0A8R7VB82"/>
<evidence type="ECO:0008006" key="4">
    <source>
        <dbReference type="Google" id="ProtNLM"/>
    </source>
</evidence>
<keyword evidence="3" id="KW-1185">Reference proteome</keyword>
<dbReference type="PANTHER" id="PTHR45125:SF37">
    <property type="entry name" value="NO APICAL MERISTEM-ASSOCIATED C-TERMINAL DOMAIN-CONTAINING PROTEIN"/>
    <property type="match status" value="1"/>
</dbReference>
<dbReference type="Gramene" id="TuG1812S0000229300.01.T01">
    <property type="protein sequence ID" value="TuG1812S0000229300.01.T01"/>
    <property type="gene ID" value="TuG1812S0000229300.01"/>
</dbReference>
<name>A0A8R7VB82_TRIUA</name>
<evidence type="ECO:0000313" key="2">
    <source>
        <dbReference type="EnsemblPlants" id="TuG1812S0000229300.01.T01"/>
    </source>
</evidence>
<feature type="compositionally biased region" description="Basic and acidic residues" evidence="1">
    <location>
        <begin position="78"/>
        <end position="93"/>
    </location>
</feature>
<feature type="region of interest" description="Disordered" evidence="1">
    <location>
        <begin position="67"/>
        <end position="103"/>
    </location>
</feature>
<dbReference type="Proteomes" id="UP000015106">
    <property type="component" value="Unassembled WGS sequence"/>
</dbReference>
<proteinExistence type="predicted"/>
<sequence length="226" mass="26298">MKPACARWSAAMDQVRDQPPSGCVESDYEKYADLRYKDMAGSKGKSFPFMHCWALLQHLDKWKLRDQESASKKSNMLKMDDSDEERRNHDKPGGTKKAKERMKMEAEASSLKEKLDQMIKSKEALAAKALEAKLIITERKKEVKLAQLEVRREDAKRKADMEEMMIKLKEAKAWKELMAEEKEHMMMSRKDMDEEQLAWWKEYKENIAERKRLLHGAGGGALSTLR</sequence>
<protein>
    <recommendedName>
        <fullName evidence="4">No apical meristem-associated C-terminal domain-containing protein</fullName>
    </recommendedName>
</protein>
<organism evidence="2 3">
    <name type="scientific">Triticum urartu</name>
    <name type="common">Red wild einkorn</name>
    <name type="synonym">Crithodium urartu</name>
    <dbReference type="NCBI Taxonomy" id="4572"/>
    <lineage>
        <taxon>Eukaryota</taxon>
        <taxon>Viridiplantae</taxon>
        <taxon>Streptophyta</taxon>
        <taxon>Embryophyta</taxon>
        <taxon>Tracheophyta</taxon>
        <taxon>Spermatophyta</taxon>
        <taxon>Magnoliopsida</taxon>
        <taxon>Liliopsida</taxon>
        <taxon>Poales</taxon>
        <taxon>Poaceae</taxon>
        <taxon>BOP clade</taxon>
        <taxon>Pooideae</taxon>
        <taxon>Triticodae</taxon>
        <taxon>Triticeae</taxon>
        <taxon>Triticinae</taxon>
        <taxon>Triticum</taxon>
    </lineage>
</organism>
<dbReference type="EnsemblPlants" id="TuG1812S0000229300.01.T01">
    <property type="protein sequence ID" value="TuG1812S0000229300.01.T01"/>
    <property type="gene ID" value="TuG1812S0000229300.01"/>
</dbReference>
<evidence type="ECO:0000313" key="3">
    <source>
        <dbReference type="Proteomes" id="UP000015106"/>
    </source>
</evidence>
<reference evidence="3" key="1">
    <citation type="journal article" date="2013" name="Nature">
        <title>Draft genome of the wheat A-genome progenitor Triticum urartu.</title>
        <authorList>
            <person name="Ling H.Q."/>
            <person name="Zhao S."/>
            <person name="Liu D."/>
            <person name="Wang J."/>
            <person name="Sun H."/>
            <person name="Zhang C."/>
            <person name="Fan H."/>
            <person name="Li D."/>
            <person name="Dong L."/>
            <person name="Tao Y."/>
            <person name="Gao C."/>
            <person name="Wu H."/>
            <person name="Li Y."/>
            <person name="Cui Y."/>
            <person name="Guo X."/>
            <person name="Zheng S."/>
            <person name="Wang B."/>
            <person name="Yu K."/>
            <person name="Liang Q."/>
            <person name="Yang W."/>
            <person name="Lou X."/>
            <person name="Chen J."/>
            <person name="Feng M."/>
            <person name="Jian J."/>
            <person name="Zhang X."/>
            <person name="Luo G."/>
            <person name="Jiang Y."/>
            <person name="Liu J."/>
            <person name="Wang Z."/>
            <person name="Sha Y."/>
            <person name="Zhang B."/>
            <person name="Wu H."/>
            <person name="Tang D."/>
            <person name="Shen Q."/>
            <person name="Xue P."/>
            <person name="Zou S."/>
            <person name="Wang X."/>
            <person name="Liu X."/>
            <person name="Wang F."/>
            <person name="Yang Y."/>
            <person name="An X."/>
            <person name="Dong Z."/>
            <person name="Zhang K."/>
            <person name="Zhang X."/>
            <person name="Luo M.C."/>
            <person name="Dvorak J."/>
            <person name="Tong Y."/>
            <person name="Wang J."/>
            <person name="Yang H."/>
            <person name="Li Z."/>
            <person name="Wang D."/>
            <person name="Zhang A."/>
            <person name="Wang J."/>
        </authorList>
    </citation>
    <scope>NUCLEOTIDE SEQUENCE</scope>
    <source>
        <strain evidence="3">cv. G1812</strain>
    </source>
</reference>
<evidence type="ECO:0000256" key="1">
    <source>
        <dbReference type="SAM" id="MobiDB-lite"/>
    </source>
</evidence>
<reference evidence="2" key="2">
    <citation type="submission" date="2022-06" db="UniProtKB">
        <authorList>
            <consortium name="EnsemblPlants"/>
        </authorList>
    </citation>
    <scope>IDENTIFICATION</scope>
</reference>
<accession>A0A8R7VB82</accession>